<dbReference type="EMBL" id="JARAWP010000008">
    <property type="protein sequence ID" value="MDX3019243.1"/>
    <property type="molecule type" value="Genomic_DNA"/>
</dbReference>
<reference evidence="10 12" key="1">
    <citation type="journal article" date="2023" name="Microb. Genom.">
        <title>Mesoterricola silvestris gen. nov., sp. nov., Mesoterricola sediminis sp. nov., Geothrix oryzae sp. nov., Geothrix edaphica sp. nov., Geothrix rubra sp. nov., and Geothrix limicola sp. nov., six novel members of Acidobacteriota isolated from soils.</title>
        <authorList>
            <person name="Weisberg A.J."/>
            <person name="Pearce E."/>
            <person name="Kramer C.G."/>
            <person name="Chang J.H."/>
            <person name="Clarke C.R."/>
        </authorList>
    </citation>
    <scope>NUCLEOTIDE SEQUENCE</scope>
    <source>
        <strain evidence="11 12">NB05-1H</strain>
        <strain evidence="10">NRRL_B-16521</strain>
    </source>
</reference>
<evidence type="ECO:0000256" key="8">
    <source>
        <dbReference type="RuleBase" id="RU000461"/>
    </source>
</evidence>
<evidence type="ECO:0000313" key="13">
    <source>
        <dbReference type="Proteomes" id="UP001282288"/>
    </source>
</evidence>
<dbReference type="GO" id="GO:0005506">
    <property type="term" value="F:iron ion binding"/>
    <property type="evidence" value="ECO:0007669"/>
    <property type="project" value="InterPro"/>
</dbReference>
<evidence type="ECO:0000256" key="3">
    <source>
        <dbReference type="ARBA" id="ARBA00022617"/>
    </source>
</evidence>
<dbReference type="InterPro" id="IPR001128">
    <property type="entry name" value="Cyt_P450"/>
</dbReference>
<evidence type="ECO:0000313" key="12">
    <source>
        <dbReference type="Proteomes" id="UP001272987"/>
    </source>
</evidence>
<dbReference type="Proteomes" id="UP001272987">
    <property type="component" value="Unassembled WGS sequence"/>
</dbReference>
<dbReference type="Gene3D" id="1.10.630.10">
    <property type="entry name" value="Cytochrome P450"/>
    <property type="match status" value="1"/>
</dbReference>
<evidence type="ECO:0000256" key="5">
    <source>
        <dbReference type="ARBA" id="ARBA00023002"/>
    </source>
</evidence>
<dbReference type="FunFam" id="1.10.630.10:FF:000018">
    <property type="entry name" value="Cytochrome P450 monooxygenase"/>
    <property type="match status" value="1"/>
</dbReference>
<dbReference type="InterPro" id="IPR002397">
    <property type="entry name" value="Cyt_P450_B"/>
</dbReference>
<dbReference type="GO" id="GO:0016705">
    <property type="term" value="F:oxidoreductase activity, acting on paired donors, with incorporation or reduction of molecular oxygen"/>
    <property type="evidence" value="ECO:0007669"/>
    <property type="project" value="InterPro"/>
</dbReference>
<accession>A0AAP6B7E7</accession>
<dbReference type="PRINTS" id="PR00359">
    <property type="entry name" value="BP450"/>
</dbReference>
<dbReference type="GO" id="GO:0004497">
    <property type="term" value="F:monooxygenase activity"/>
    <property type="evidence" value="ECO:0007669"/>
    <property type="project" value="UniProtKB-KW"/>
</dbReference>
<keyword evidence="3 8" id="KW-0349">Heme</keyword>
<dbReference type="AlphaFoldDB" id="A0AAP6B7E7"/>
<dbReference type="CDD" id="cd11031">
    <property type="entry name" value="Cyp158A-like"/>
    <property type="match status" value="1"/>
</dbReference>
<gene>
    <name evidence="10" type="ORF">PV399_07025</name>
    <name evidence="11" type="ORF">PV666_15265</name>
</gene>
<evidence type="ECO:0000256" key="1">
    <source>
        <dbReference type="ARBA" id="ARBA00001971"/>
    </source>
</evidence>
<keyword evidence="7 8" id="KW-0503">Monooxygenase</keyword>
<protein>
    <submittedName>
        <fullName evidence="10">Cytochrome P450</fullName>
    </submittedName>
</protein>
<dbReference type="PRINTS" id="PR00385">
    <property type="entry name" value="P450"/>
</dbReference>
<name>A0AAP6B7E7_9ACTN</name>
<dbReference type="RefSeq" id="WP_010356268.1">
    <property type="nucleotide sequence ID" value="NZ_BCMK01000095.1"/>
</dbReference>
<dbReference type="PROSITE" id="PS00086">
    <property type="entry name" value="CYTOCHROME_P450"/>
    <property type="match status" value="1"/>
</dbReference>
<keyword evidence="12" id="KW-1185">Reference proteome</keyword>
<dbReference type="PANTHER" id="PTHR46696">
    <property type="entry name" value="P450, PUTATIVE (EUROFUNG)-RELATED"/>
    <property type="match status" value="1"/>
</dbReference>
<dbReference type="InterPro" id="IPR036396">
    <property type="entry name" value="Cyt_P450_sf"/>
</dbReference>
<keyword evidence="6 8" id="KW-0408">Iron</keyword>
<evidence type="ECO:0000256" key="7">
    <source>
        <dbReference type="ARBA" id="ARBA00023033"/>
    </source>
</evidence>
<dbReference type="Proteomes" id="UP001282288">
    <property type="component" value="Unassembled WGS sequence"/>
</dbReference>
<evidence type="ECO:0000256" key="2">
    <source>
        <dbReference type="ARBA" id="ARBA00010617"/>
    </source>
</evidence>
<sequence>MTATDDVVPAYPFEQPQALQPPHEWAEARQGCPVSHVRMPSGDVVGLVTGYDDARALLSDPRFNRRLDKPGAAKTSNTEDGGLFTRENEATSSMMGEGHRRYRRLLTSAFTVKKMELWRPRVQEMADELLDGMIAEGGPLDLRTEFALPLPVRVICALVGAPASDQDKFARWSEVMMTTTKYTQAEVDEALREFGAYASALVEEKRADPQGDLISELTQISDSEDGRLSHAELVQTVVGLLLAGHETTSNMIAKMTALLLADRALYEAIVDDPSLVPGAVEESLRLDPVGGLGIPRFITEDIEVGGEPVPAGTTLFVNLSAADRDERKFTDPDSFDPRRANAQQHLAFSAGPRFCVGQTLARVELQVVLASFVRRLPGLRLRDTPESLSIRTGVVATGLDELWVTW</sequence>
<organism evidence="10 13">
    <name type="scientific">Streptomyces acidiscabies</name>
    <dbReference type="NCBI Taxonomy" id="42234"/>
    <lineage>
        <taxon>Bacteria</taxon>
        <taxon>Bacillati</taxon>
        <taxon>Actinomycetota</taxon>
        <taxon>Actinomycetes</taxon>
        <taxon>Kitasatosporales</taxon>
        <taxon>Streptomycetaceae</taxon>
        <taxon>Streptomyces</taxon>
    </lineage>
</organism>
<dbReference type="PANTHER" id="PTHR46696:SF5">
    <property type="entry name" value="CYTOCHROME P450 BJ-1"/>
    <property type="match status" value="1"/>
</dbReference>
<evidence type="ECO:0000313" key="10">
    <source>
        <dbReference type="EMBL" id="MDX2959469.1"/>
    </source>
</evidence>
<dbReference type="GO" id="GO:0020037">
    <property type="term" value="F:heme binding"/>
    <property type="evidence" value="ECO:0007669"/>
    <property type="project" value="InterPro"/>
</dbReference>
<evidence type="ECO:0000313" key="11">
    <source>
        <dbReference type="EMBL" id="MDX3019243.1"/>
    </source>
</evidence>
<keyword evidence="4 8" id="KW-0479">Metal-binding</keyword>
<dbReference type="EMBL" id="JARAWC010000004">
    <property type="protein sequence ID" value="MDX2959469.1"/>
    <property type="molecule type" value="Genomic_DNA"/>
</dbReference>
<dbReference type="Pfam" id="PF00067">
    <property type="entry name" value="p450"/>
    <property type="match status" value="2"/>
</dbReference>
<dbReference type="SUPFAM" id="SSF48264">
    <property type="entry name" value="Cytochrome P450"/>
    <property type="match status" value="1"/>
</dbReference>
<evidence type="ECO:0000256" key="4">
    <source>
        <dbReference type="ARBA" id="ARBA00022723"/>
    </source>
</evidence>
<feature type="region of interest" description="Disordered" evidence="9">
    <location>
        <begin position="64"/>
        <end position="96"/>
    </location>
</feature>
<comment type="caution">
    <text evidence="10">The sequence shown here is derived from an EMBL/GenBank/DDBJ whole genome shotgun (WGS) entry which is preliminary data.</text>
</comment>
<evidence type="ECO:0000256" key="6">
    <source>
        <dbReference type="ARBA" id="ARBA00023004"/>
    </source>
</evidence>
<keyword evidence="5 8" id="KW-0560">Oxidoreductase</keyword>
<evidence type="ECO:0000256" key="9">
    <source>
        <dbReference type="SAM" id="MobiDB-lite"/>
    </source>
</evidence>
<proteinExistence type="inferred from homology"/>
<dbReference type="GeneID" id="69805896"/>
<comment type="similarity">
    <text evidence="2 8">Belongs to the cytochrome P450 family.</text>
</comment>
<dbReference type="InterPro" id="IPR017972">
    <property type="entry name" value="Cyt_P450_CS"/>
</dbReference>
<comment type="cofactor">
    <cofactor evidence="1">
        <name>heme</name>
        <dbReference type="ChEBI" id="CHEBI:30413"/>
    </cofactor>
</comment>